<dbReference type="InterPro" id="IPR013750">
    <property type="entry name" value="GHMP_kinase_C_dom"/>
</dbReference>
<dbReference type="InterPro" id="IPR020568">
    <property type="entry name" value="Ribosomal_Su5_D2-typ_SF"/>
</dbReference>
<sequence length="300" mass="32248">MAMKKTVIVDAPGKVNLALDVTGKRPDGYHTIDTIMQAVDLCDTVTISRMSGKGIYISCDRQMIPCDETNYAHIAARKFFERFGQPDTAISIDIQKRIPVQAGLAGGSADAAGVLVGLNALFGTGADRGTLCEIGVQVGADVPFCIVGGTQRARGIGNEFTPLPPLPACHILIAKPGPGMSTPESYRRYDERGVKRRPDMPALLRQLEAGELRAFARGMVNVLEEVADLPEIPFLRERMCEAGALGALMSGSGSAVFGIFEDRGPAKHCMRRLYSHAEAVFLSRAVTYGAVVLDLLDREP</sequence>
<keyword evidence="7 9" id="KW-0067">ATP-binding</keyword>
<dbReference type="Proteomes" id="UP000276301">
    <property type="component" value="Unassembled WGS sequence"/>
</dbReference>
<feature type="domain" description="GHMP kinase N-terminal" evidence="10">
    <location>
        <begin position="70"/>
        <end position="149"/>
    </location>
</feature>
<dbReference type="NCBIfam" id="TIGR00154">
    <property type="entry name" value="ispE"/>
    <property type="match status" value="1"/>
</dbReference>
<dbReference type="PANTHER" id="PTHR43527:SF2">
    <property type="entry name" value="4-DIPHOSPHOCYTIDYL-2-C-METHYL-D-ERYTHRITOL KINASE, CHLOROPLASTIC"/>
    <property type="match status" value="1"/>
</dbReference>
<evidence type="ECO:0000256" key="6">
    <source>
        <dbReference type="ARBA" id="ARBA00022777"/>
    </source>
</evidence>
<evidence type="ECO:0000256" key="9">
    <source>
        <dbReference type="HAMAP-Rule" id="MF_00061"/>
    </source>
</evidence>
<evidence type="ECO:0000313" key="12">
    <source>
        <dbReference type="EMBL" id="RLL08556.1"/>
    </source>
</evidence>
<feature type="active site" evidence="9">
    <location>
        <position position="141"/>
    </location>
</feature>
<dbReference type="Gene3D" id="3.30.70.890">
    <property type="entry name" value="GHMP kinase, C-terminal domain"/>
    <property type="match status" value="1"/>
</dbReference>
<dbReference type="HAMAP" id="MF_00061">
    <property type="entry name" value="IspE"/>
    <property type="match status" value="1"/>
</dbReference>
<proteinExistence type="inferred from homology"/>
<feature type="active site" evidence="9">
    <location>
        <position position="14"/>
    </location>
</feature>
<dbReference type="InterPro" id="IPR014721">
    <property type="entry name" value="Ribsml_uS5_D2-typ_fold_subgr"/>
</dbReference>
<dbReference type="GO" id="GO:0005524">
    <property type="term" value="F:ATP binding"/>
    <property type="evidence" value="ECO:0007669"/>
    <property type="project" value="UniProtKB-UniRule"/>
</dbReference>
<keyword evidence="13" id="KW-1185">Reference proteome</keyword>
<dbReference type="GO" id="GO:0016114">
    <property type="term" value="P:terpenoid biosynthetic process"/>
    <property type="evidence" value="ECO:0007669"/>
    <property type="project" value="UniProtKB-UniRule"/>
</dbReference>
<dbReference type="GO" id="GO:0019288">
    <property type="term" value="P:isopentenyl diphosphate biosynthetic process, methylerythritol 4-phosphate pathway"/>
    <property type="evidence" value="ECO:0007669"/>
    <property type="project" value="UniProtKB-UniRule"/>
</dbReference>
<dbReference type="GO" id="GO:0050515">
    <property type="term" value="F:4-(cytidine 5'-diphospho)-2-C-methyl-D-erythritol kinase activity"/>
    <property type="evidence" value="ECO:0007669"/>
    <property type="project" value="UniProtKB-UniRule"/>
</dbReference>
<evidence type="ECO:0000259" key="10">
    <source>
        <dbReference type="Pfam" id="PF00288"/>
    </source>
</evidence>
<dbReference type="Pfam" id="PF00288">
    <property type="entry name" value="GHMP_kinases_N"/>
    <property type="match status" value="1"/>
</dbReference>
<reference evidence="12 13" key="1">
    <citation type="submission" date="2018-10" db="EMBL/GenBank/DDBJ databases">
        <title>Anaerotruncus faecis sp. nov., isolated from human feces.</title>
        <authorList>
            <person name="Wang Y.-J."/>
        </authorList>
    </citation>
    <scope>NUCLEOTIDE SEQUENCE [LARGE SCALE GENOMIC DNA]</scope>
    <source>
        <strain evidence="12 13">22A2-44</strain>
    </source>
</reference>
<dbReference type="UniPathway" id="UPA00056">
    <property type="reaction ID" value="UER00094"/>
</dbReference>
<evidence type="ECO:0000256" key="2">
    <source>
        <dbReference type="ARBA" id="ARBA00012052"/>
    </source>
</evidence>
<evidence type="ECO:0000256" key="1">
    <source>
        <dbReference type="ARBA" id="ARBA00009684"/>
    </source>
</evidence>
<gene>
    <name evidence="9" type="primary">ispE</name>
    <name evidence="12" type="ORF">D4A47_11995</name>
</gene>
<organism evidence="12 13">
    <name type="scientific">Anaerotruncus massiliensis</name>
    <name type="common">ex Liu et al. 2021</name>
    <dbReference type="NCBI Taxonomy" id="2321404"/>
    <lineage>
        <taxon>Bacteria</taxon>
        <taxon>Bacillati</taxon>
        <taxon>Bacillota</taxon>
        <taxon>Clostridia</taxon>
        <taxon>Eubacteriales</taxon>
        <taxon>Oscillospiraceae</taxon>
        <taxon>Anaerotruncus</taxon>
    </lineage>
</organism>
<keyword evidence="5 9" id="KW-0547">Nucleotide-binding</keyword>
<dbReference type="SUPFAM" id="SSF54211">
    <property type="entry name" value="Ribosomal protein S5 domain 2-like"/>
    <property type="match status" value="1"/>
</dbReference>
<evidence type="ECO:0000313" key="13">
    <source>
        <dbReference type="Proteomes" id="UP000276301"/>
    </source>
</evidence>
<comment type="pathway">
    <text evidence="9">Isoprenoid biosynthesis; isopentenyl diphosphate biosynthesis via DXP pathway; isopentenyl diphosphate from 1-deoxy-D-xylulose 5-phosphate: step 3/6.</text>
</comment>
<dbReference type="EC" id="2.7.1.148" evidence="2 9"/>
<evidence type="ECO:0000256" key="4">
    <source>
        <dbReference type="ARBA" id="ARBA00022679"/>
    </source>
</evidence>
<dbReference type="Pfam" id="PF08544">
    <property type="entry name" value="GHMP_kinases_C"/>
    <property type="match status" value="1"/>
</dbReference>
<dbReference type="Gene3D" id="3.30.230.10">
    <property type="match status" value="1"/>
</dbReference>
<keyword evidence="6 9" id="KW-0418">Kinase</keyword>
<dbReference type="InterPro" id="IPR036554">
    <property type="entry name" value="GHMP_kinase_C_sf"/>
</dbReference>
<evidence type="ECO:0000259" key="11">
    <source>
        <dbReference type="Pfam" id="PF08544"/>
    </source>
</evidence>
<dbReference type="InterPro" id="IPR004424">
    <property type="entry name" value="IspE"/>
</dbReference>
<evidence type="ECO:0000256" key="5">
    <source>
        <dbReference type="ARBA" id="ARBA00022741"/>
    </source>
</evidence>
<accession>A0A498CNS2</accession>
<dbReference type="PANTHER" id="PTHR43527">
    <property type="entry name" value="4-DIPHOSPHOCYTIDYL-2-C-METHYL-D-ERYTHRITOL KINASE, CHLOROPLASTIC"/>
    <property type="match status" value="1"/>
</dbReference>
<evidence type="ECO:0000256" key="8">
    <source>
        <dbReference type="ARBA" id="ARBA00032554"/>
    </source>
</evidence>
<feature type="binding site" evidence="9">
    <location>
        <begin position="99"/>
        <end position="109"/>
    </location>
    <ligand>
        <name>ATP</name>
        <dbReference type="ChEBI" id="CHEBI:30616"/>
    </ligand>
</feature>
<dbReference type="RefSeq" id="WP_121587449.1">
    <property type="nucleotide sequence ID" value="NZ_RCHT01000032.1"/>
</dbReference>
<dbReference type="SUPFAM" id="SSF55060">
    <property type="entry name" value="GHMP Kinase, C-terminal domain"/>
    <property type="match status" value="1"/>
</dbReference>
<evidence type="ECO:0000256" key="3">
    <source>
        <dbReference type="ARBA" id="ARBA00017473"/>
    </source>
</evidence>
<comment type="function">
    <text evidence="9">Catalyzes the phosphorylation of the position 2 hydroxy group of 4-diphosphocytidyl-2C-methyl-D-erythritol.</text>
</comment>
<name>A0A498CNS2_9FIRM</name>
<feature type="domain" description="GHMP kinase C-terminal" evidence="11">
    <location>
        <begin position="206"/>
        <end position="275"/>
    </location>
</feature>
<dbReference type="InterPro" id="IPR006204">
    <property type="entry name" value="GHMP_kinase_N_dom"/>
</dbReference>
<dbReference type="PIRSF" id="PIRSF010376">
    <property type="entry name" value="IspE"/>
    <property type="match status" value="1"/>
</dbReference>
<protein>
    <recommendedName>
        <fullName evidence="3 9">4-diphosphocytidyl-2-C-methyl-D-erythritol kinase</fullName>
        <shortName evidence="9">CMK</shortName>
        <ecNumber evidence="2 9">2.7.1.148</ecNumber>
    </recommendedName>
    <alternativeName>
        <fullName evidence="8 9">4-(cytidine-5'-diphospho)-2-C-methyl-D-erythritol kinase</fullName>
    </alternativeName>
</protein>
<keyword evidence="9" id="KW-0414">Isoprene biosynthesis</keyword>
<comment type="similarity">
    <text evidence="1 9">Belongs to the GHMP kinase family. IspE subfamily.</text>
</comment>
<evidence type="ECO:0000256" key="7">
    <source>
        <dbReference type="ARBA" id="ARBA00022840"/>
    </source>
</evidence>
<dbReference type="AlphaFoldDB" id="A0A498CNS2"/>
<dbReference type="EMBL" id="RCHT01000032">
    <property type="protein sequence ID" value="RLL08556.1"/>
    <property type="molecule type" value="Genomic_DNA"/>
</dbReference>
<keyword evidence="4 9" id="KW-0808">Transferase</keyword>
<comment type="catalytic activity">
    <reaction evidence="9">
        <text>4-CDP-2-C-methyl-D-erythritol + ATP = 4-CDP-2-C-methyl-D-erythritol 2-phosphate + ADP + H(+)</text>
        <dbReference type="Rhea" id="RHEA:18437"/>
        <dbReference type="ChEBI" id="CHEBI:15378"/>
        <dbReference type="ChEBI" id="CHEBI:30616"/>
        <dbReference type="ChEBI" id="CHEBI:57823"/>
        <dbReference type="ChEBI" id="CHEBI:57919"/>
        <dbReference type="ChEBI" id="CHEBI:456216"/>
        <dbReference type="EC" id="2.7.1.148"/>
    </reaction>
</comment>
<comment type="caution">
    <text evidence="12">The sequence shown here is derived from an EMBL/GenBank/DDBJ whole genome shotgun (WGS) entry which is preliminary data.</text>
</comment>